<dbReference type="SUPFAM" id="SSF63712">
    <property type="entry name" value="Nicotinic receptor ligand binding domain-like"/>
    <property type="match status" value="1"/>
</dbReference>
<keyword evidence="9" id="KW-0675">Receptor</keyword>
<dbReference type="Gene3D" id="2.70.170.10">
    <property type="entry name" value="Neurotransmitter-gated ion-channel ligand-binding domain"/>
    <property type="match status" value="1"/>
</dbReference>
<evidence type="ECO:0000259" key="8">
    <source>
        <dbReference type="Pfam" id="PF02931"/>
    </source>
</evidence>
<feature type="region of interest" description="Disordered" evidence="5">
    <location>
        <begin position="811"/>
        <end position="864"/>
    </location>
</feature>
<dbReference type="GO" id="GO:0016020">
    <property type="term" value="C:membrane"/>
    <property type="evidence" value="ECO:0007669"/>
    <property type="project" value="UniProtKB-SubCell"/>
</dbReference>
<proteinExistence type="predicted"/>
<dbReference type="Proteomes" id="UP001153069">
    <property type="component" value="Unassembled WGS sequence"/>
</dbReference>
<dbReference type="Pfam" id="PF02931">
    <property type="entry name" value="Neur_chan_LBD"/>
    <property type="match status" value="1"/>
</dbReference>
<reference evidence="9" key="1">
    <citation type="submission" date="2020-06" db="EMBL/GenBank/DDBJ databases">
        <authorList>
            <consortium name="Plant Systems Biology data submission"/>
        </authorList>
    </citation>
    <scope>NUCLEOTIDE SEQUENCE</scope>
    <source>
        <strain evidence="9">D6</strain>
    </source>
</reference>
<dbReference type="GO" id="GO:0004888">
    <property type="term" value="F:transmembrane signaling receptor activity"/>
    <property type="evidence" value="ECO:0007669"/>
    <property type="project" value="InterPro"/>
</dbReference>
<feature type="compositionally biased region" description="Basic and acidic residues" evidence="5">
    <location>
        <begin position="936"/>
        <end position="947"/>
    </location>
</feature>
<evidence type="ECO:0000313" key="9">
    <source>
        <dbReference type="EMBL" id="CAB9506631.1"/>
    </source>
</evidence>
<dbReference type="AlphaFoldDB" id="A0A9N8DQF4"/>
<evidence type="ECO:0000256" key="4">
    <source>
        <dbReference type="ARBA" id="ARBA00023136"/>
    </source>
</evidence>
<feature type="transmembrane region" description="Helical" evidence="6">
    <location>
        <begin position="1048"/>
        <end position="1069"/>
    </location>
</feature>
<dbReference type="InterPro" id="IPR038050">
    <property type="entry name" value="Neuro_actylchol_rec"/>
</dbReference>
<evidence type="ECO:0000313" key="10">
    <source>
        <dbReference type="Proteomes" id="UP001153069"/>
    </source>
</evidence>
<feature type="transmembrane region" description="Helical" evidence="6">
    <location>
        <begin position="666"/>
        <end position="687"/>
    </location>
</feature>
<feature type="region of interest" description="Disordered" evidence="5">
    <location>
        <begin position="602"/>
        <end position="643"/>
    </location>
</feature>
<comment type="caution">
    <text evidence="9">The sequence shown here is derived from an EMBL/GenBank/DDBJ whole genome shotgun (WGS) entry which is preliminary data.</text>
</comment>
<accession>A0A9N8DQF4</accession>
<keyword evidence="10" id="KW-1185">Reference proteome</keyword>
<dbReference type="EMBL" id="CAICTM010000272">
    <property type="protein sequence ID" value="CAB9506631.1"/>
    <property type="molecule type" value="Genomic_DNA"/>
</dbReference>
<feature type="region of interest" description="Disordered" evidence="5">
    <location>
        <begin position="779"/>
        <end position="799"/>
    </location>
</feature>
<dbReference type="InterPro" id="IPR006202">
    <property type="entry name" value="Neur_chan_lig-bd"/>
</dbReference>
<sequence>MTGYLSSTGPSRRGLLSCLLCLQLCAVVMAATVGDAKRGTSFAIIGTNDSLSTFDDFMDSAESMQSTPEVTPAPTDMFEDEDVEVEDVEVEDVEVEVATEMEATEQVEEMEEEENVPYNFTHVILIGGRCAPNDTDWPSKFVAPAFNTLPLTKQICSKGGVDSATTREFHLDGLRQVEEIAGDELNSTIVITIGQGLEKDWTPVANLLRRGMAFFHGGFTGDLVANGMTMYMNLTEYNLTSEQVLYFYFRLEEEASARKAGAEICRLKQGNKELRVGKIYRATRTDLTFRVDSAIKGFEEACPNTKLISEWELDFDWPEKIFRSTLMVKSVPEIVFSINDESLEKLFTVAKNHLAPDQYDRLSGSGWDATHPHLMQEQKLLATVDQMVFHERRGLWGLMDVLMQTMQTNGLRSTKAVQDELQLGDALYMTSNTLTVSADRVGYLLDQMLRGYNANSPPFQEVQASTGLLDLSITKFDPFDGYFDVVLWRKITWTDPRLSWNPFVYEGDVQIDATQIWTPKLFFTNEFSNTILHEKPITVTNDGRCVQETNMQVRFLCSTTNSLNAFPFDNYDCSIDLGSPSNVWMDASHGFHVVETDPHFETSKSISNSSGVMESGSSISTACGESDSEPPTERRRYLEQGQGSQQERCCEEIFFNLRLERKPFTAWVRLIIPAVLINWIGFMAFWIPEVPESVALGITSLLCSLAFRETVEMPDTADVSWTEVFMMVNIGYQASVMFIIWCSYGASQMAMNLNKVAQYVNPKTVVKKSVKKVAGKKKKDALGDVSEEGSEDDGEIYEGDEGDLEAGVEKAHKGDTNDNDNQEGNEGDGEIYEGDEVEQGAGVELAPKGDTNDKGNPSPEEKMEEEIRLESDAEILADTGELGFSAETQEITGTISTISQEKNSHVEEDITTIRQRKPDSAATGRTSTLFKLENAKMNDAPDRRGVEKYSSTWESKKMDHLHVPDRRRSVVPDDSDSSDDSDGMPDNSGLLSWVGLTRRRNTNARRMRDDSLHERFQEFGDAFKSSLEALIPDLNPEEPPNVDWIGRWVVVPSYIIIMASLLATGWGFYDD</sequence>
<dbReference type="InterPro" id="IPR036734">
    <property type="entry name" value="Neur_chan_lig-bd_sf"/>
</dbReference>
<feature type="compositionally biased region" description="Acidic residues" evidence="5">
    <location>
        <begin position="785"/>
        <end position="799"/>
    </location>
</feature>
<feature type="compositionally biased region" description="Acidic residues" evidence="5">
    <location>
        <begin position="817"/>
        <end position="838"/>
    </location>
</feature>
<dbReference type="PANTHER" id="PTHR18945">
    <property type="entry name" value="NEUROTRANSMITTER GATED ION CHANNEL"/>
    <property type="match status" value="1"/>
</dbReference>
<gene>
    <name evidence="9" type="ORF">SEMRO_273_G105190.1</name>
</gene>
<dbReference type="OrthoDB" id="5975154at2759"/>
<evidence type="ECO:0000256" key="6">
    <source>
        <dbReference type="SAM" id="Phobius"/>
    </source>
</evidence>
<organism evidence="9 10">
    <name type="scientific">Seminavis robusta</name>
    <dbReference type="NCBI Taxonomy" id="568900"/>
    <lineage>
        <taxon>Eukaryota</taxon>
        <taxon>Sar</taxon>
        <taxon>Stramenopiles</taxon>
        <taxon>Ochrophyta</taxon>
        <taxon>Bacillariophyta</taxon>
        <taxon>Bacillariophyceae</taxon>
        <taxon>Bacillariophycidae</taxon>
        <taxon>Naviculales</taxon>
        <taxon>Naviculaceae</taxon>
        <taxon>Seminavis</taxon>
    </lineage>
</organism>
<dbReference type="InterPro" id="IPR036719">
    <property type="entry name" value="Neuro-gated_channel_TM_sf"/>
</dbReference>
<evidence type="ECO:0000256" key="7">
    <source>
        <dbReference type="SAM" id="SignalP"/>
    </source>
</evidence>
<dbReference type="InterPro" id="IPR006201">
    <property type="entry name" value="Neur_channel"/>
</dbReference>
<feature type="domain" description="Neurotransmitter-gated ion-channel ligand-binding" evidence="8">
    <location>
        <begin position="444"/>
        <end position="583"/>
    </location>
</feature>
<feature type="compositionally biased region" description="Acidic residues" evidence="5">
    <location>
        <begin position="973"/>
        <end position="983"/>
    </location>
</feature>
<evidence type="ECO:0000256" key="3">
    <source>
        <dbReference type="ARBA" id="ARBA00022989"/>
    </source>
</evidence>
<feature type="signal peptide" evidence="7">
    <location>
        <begin position="1"/>
        <end position="30"/>
    </location>
</feature>
<keyword evidence="3 6" id="KW-1133">Transmembrane helix</keyword>
<feature type="chain" id="PRO_5040367009" evidence="7">
    <location>
        <begin position="31"/>
        <end position="1071"/>
    </location>
</feature>
<keyword evidence="4 6" id="KW-0472">Membrane</keyword>
<feature type="compositionally biased region" description="Low complexity" evidence="5">
    <location>
        <begin position="605"/>
        <end position="620"/>
    </location>
</feature>
<dbReference type="SUPFAM" id="SSF90112">
    <property type="entry name" value="Neurotransmitter-gated ion-channel transmembrane pore"/>
    <property type="match status" value="1"/>
</dbReference>
<feature type="compositionally biased region" description="Basic and acidic residues" evidence="5">
    <location>
        <begin position="954"/>
        <end position="971"/>
    </location>
</feature>
<name>A0A9N8DQF4_9STRA</name>
<comment type="subcellular location">
    <subcellularLocation>
        <location evidence="1">Membrane</location>
        <topology evidence="1">Multi-pass membrane protein</topology>
    </subcellularLocation>
</comment>
<dbReference type="Gene3D" id="1.20.58.390">
    <property type="entry name" value="Neurotransmitter-gated ion-channel transmembrane domain"/>
    <property type="match status" value="1"/>
</dbReference>
<keyword evidence="2 6" id="KW-0812">Transmembrane</keyword>
<dbReference type="GO" id="GO:0005230">
    <property type="term" value="F:extracellular ligand-gated monoatomic ion channel activity"/>
    <property type="evidence" value="ECO:0007669"/>
    <property type="project" value="InterPro"/>
</dbReference>
<keyword evidence="7" id="KW-0732">Signal</keyword>
<evidence type="ECO:0000256" key="5">
    <source>
        <dbReference type="SAM" id="MobiDB-lite"/>
    </source>
</evidence>
<evidence type="ECO:0000256" key="1">
    <source>
        <dbReference type="ARBA" id="ARBA00004141"/>
    </source>
</evidence>
<feature type="transmembrane region" description="Helical" evidence="6">
    <location>
        <begin position="723"/>
        <end position="744"/>
    </location>
</feature>
<evidence type="ECO:0000256" key="2">
    <source>
        <dbReference type="ARBA" id="ARBA00022692"/>
    </source>
</evidence>
<protein>
    <submittedName>
        <fullName evidence="9">Neuronal acetylcholine receptor subunit alpha-4</fullName>
    </submittedName>
</protein>
<feature type="transmembrane region" description="Helical" evidence="6">
    <location>
        <begin position="694"/>
        <end position="711"/>
    </location>
</feature>
<feature type="region of interest" description="Disordered" evidence="5">
    <location>
        <begin position="936"/>
        <end position="989"/>
    </location>
</feature>